<proteinExistence type="inferred from homology"/>
<dbReference type="PANTHER" id="PTHR32039:SF7">
    <property type="entry name" value="COMPETENCE PROTEIN COMM"/>
    <property type="match status" value="1"/>
</dbReference>
<dbReference type="EMBL" id="CYXO01000003">
    <property type="protein sequence ID" value="CUM80839.1"/>
    <property type="molecule type" value="Genomic_DNA"/>
</dbReference>
<evidence type="ECO:0000259" key="2">
    <source>
        <dbReference type="SMART" id="SM00382"/>
    </source>
</evidence>
<dbReference type="InterPro" id="IPR025158">
    <property type="entry name" value="Mg_chelat-rel_C"/>
</dbReference>
<dbReference type="InterPro" id="IPR027417">
    <property type="entry name" value="P-loop_NTPase"/>
</dbReference>
<evidence type="ECO:0000313" key="4">
    <source>
        <dbReference type="Proteomes" id="UP000095597"/>
    </source>
</evidence>
<organism evidence="3 4">
    <name type="scientific">Dorea longicatena</name>
    <dbReference type="NCBI Taxonomy" id="88431"/>
    <lineage>
        <taxon>Bacteria</taxon>
        <taxon>Bacillati</taxon>
        <taxon>Bacillota</taxon>
        <taxon>Clostridia</taxon>
        <taxon>Lachnospirales</taxon>
        <taxon>Lachnospiraceae</taxon>
        <taxon>Dorea</taxon>
    </lineage>
</organism>
<dbReference type="NCBIfam" id="TIGR00368">
    <property type="entry name" value="YifB family Mg chelatase-like AAA ATPase"/>
    <property type="match status" value="1"/>
</dbReference>
<dbReference type="Pfam" id="PF13541">
    <property type="entry name" value="ChlI"/>
    <property type="match status" value="1"/>
</dbReference>
<dbReference type="Pfam" id="PF01078">
    <property type="entry name" value="Mg_chelatase"/>
    <property type="match status" value="1"/>
</dbReference>
<dbReference type="SUPFAM" id="SSF54211">
    <property type="entry name" value="Ribosomal protein S5 domain 2-like"/>
    <property type="match status" value="1"/>
</dbReference>
<dbReference type="InterPro" id="IPR003593">
    <property type="entry name" value="AAA+_ATPase"/>
</dbReference>
<dbReference type="AlphaFoldDB" id="A0A173RTD8"/>
<evidence type="ECO:0000313" key="3">
    <source>
        <dbReference type="EMBL" id="CUM80839.1"/>
    </source>
</evidence>
<dbReference type="PANTHER" id="PTHR32039">
    <property type="entry name" value="MAGNESIUM-CHELATASE SUBUNIT CHLI"/>
    <property type="match status" value="1"/>
</dbReference>
<dbReference type="SMART" id="SM00382">
    <property type="entry name" value="AAA"/>
    <property type="match status" value="1"/>
</dbReference>
<sequence length="517" mass="57564">MSFCTVLSAAVQGLSVEMIRVEADVSNGLPMFHMVGYLSSEVKEASERVRTAIRNSGMKLPAKKIIVNLAPATVRKRGASFDLPIALAVLAAMNYVPEEALKGVAVIGEVSLEGKIRGVSGVLPIVMEAKNQGCTACILPEENEIEGRLVSGIKILPADNLEKLCAYLNGDEKEIHRKKQGRSSAQRNIFENKKEDFSDICGQNAVKRAAEIAVAGGHNLLMAGPPGSGKSMIARRIATILPELSLEESLEITRIYSVLGMIDKEQPLITRRPFRSVHHTITKTALVGGGMTPRPGEISMAHGGVLFLDELAEFPRNVLEVLRQPLEEHQIHIARNYGNFTFPAEFMLVAAMNPCPCGNYPDMQKCSCTPSQIQKYLGKISQPFLDRMDLCIETPKVEYRELDIERIGKKEEESSEVIRSRVVEARKLQKKRYEGTQIRTNSMLGPGEIRTYIPLGSAERKLMEKAFERMGLTARRYHKILRVARTIADLDYSEKVTEKHLKEAIAYRSLDKKYWGR</sequence>
<gene>
    <name evidence="3" type="primary">comM</name>
    <name evidence="3" type="ORF">ERS852573_00618</name>
</gene>
<accession>A0A173RTD8</accession>
<protein>
    <submittedName>
        <fullName evidence="3">Competence protein ComM</fullName>
    </submittedName>
</protein>
<dbReference type="OrthoDB" id="9813147at2"/>
<dbReference type="SUPFAM" id="SSF52540">
    <property type="entry name" value="P-loop containing nucleoside triphosphate hydrolases"/>
    <property type="match status" value="1"/>
</dbReference>
<dbReference type="GO" id="GO:0005524">
    <property type="term" value="F:ATP binding"/>
    <property type="evidence" value="ECO:0007669"/>
    <property type="project" value="InterPro"/>
</dbReference>
<dbReference type="InterPro" id="IPR045006">
    <property type="entry name" value="CHLI-like"/>
</dbReference>
<evidence type="ECO:0000256" key="1">
    <source>
        <dbReference type="ARBA" id="ARBA00006354"/>
    </source>
</evidence>
<feature type="domain" description="AAA+ ATPase" evidence="2">
    <location>
        <begin position="216"/>
        <end position="398"/>
    </location>
</feature>
<dbReference type="InterPro" id="IPR000523">
    <property type="entry name" value="Mg_chelatse_chII-like_cat_dom"/>
</dbReference>
<dbReference type="InterPro" id="IPR014721">
    <property type="entry name" value="Ribsml_uS5_D2-typ_fold_subgr"/>
</dbReference>
<dbReference type="Proteomes" id="UP000095597">
    <property type="component" value="Unassembled WGS sequence"/>
</dbReference>
<name>A0A173RTD8_9FIRM</name>
<dbReference type="InterPro" id="IPR004482">
    <property type="entry name" value="Mg_chelat-rel"/>
</dbReference>
<comment type="similarity">
    <text evidence="1">Belongs to the Mg-chelatase subunits D/I family. ComM subfamily.</text>
</comment>
<reference evidence="3 4" key="1">
    <citation type="submission" date="2015-09" db="EMBL/GenBank/DDBJ databases">
        <authorList>
            <consortium name="Pathogen Informatics"/>
        </authorList>
    </citation>
    <scope>NUCLEOTIDE SEQUENCE [LARGE SCALE GENOMIC DNA]</scope>
    <source>
        <strain evidence="3 4">2789STDY5834961</strain>
    </source>
</reference>
<dbReference type="InterPro" id="IPR020568">
    <property type="entry name" value="Ribosomal_Su5_D2-typ_SF"/>
</dbReference>
<dbReference type="RefSeq" id="WP_055213647.1">
    <property type="nucleotide sequence ID" value="NZ_CYXO01000003.1"/>
</dbReference>
<dbReference type="Pfam" id="PF13335">
    <property type="entry name" value="Mg_chelatase_C"/>
    <property type="match status" value="1"/>
</dbReference>
<dbReference type="Gene3D" id="3.30.230.10">
    <property type="match status" value="1"/>
</dbReference>
<dbReference type="Gene3D" id="3.40.50.300">
    <property type="entry name" value="P-loop containing nucleotide triphosphate hydrolases"/>
    <property type="match status" value="1"/>
</dbReference>